<dbReference type="Gene3D" id="1.20.1070.10">
    <property type="entry name" value="Rhodopsin 7-helix transmembrane proteins"/>
    <property type="match status" value="3"/>
</dbReference>
<keyword evidence="3 5" id="KW-1133">Transmembrane helix</keyword>
<evidence type="ECO:0000256" key="3">
    <source>
        <dbReference type="ARBA" id="ARBA00022989"/>
    </source>
</evidence>
<evidence type="ECO:0000256" key="5">
    <source>
        <dbReference type="SAM" id="Phobius"/>
    </source>
</evidence>
<dbReference type="InterPro" id="IPR019425">
    <property type="entry name" value="7TM_GPCR_serpentine_rcpt_Srt"/>
</dbReference>
<feature type="transmembrane region" description="Helical" evidence="5">
    <location>
        <begin position="43"/>
        <end position="66"/>
    </location>
</feature>
<dbReference type="EMBL" id="JAUCMV010000001">
    <property type="protein sequence ID" value="KAK0427293.1"/>
    <property type="molecule type" value="Genomic_DNA"/>
</dbReference>
<feature type="transmembrane region" description="Helical" evidence="5">
    <location>
        <begin position="502"/>
        <end position="522"/>
    </location>
</feature>
<feature type="transmembrane region" description="Helical" evidence="5">
    <location>
        <begin position="605"/>
        <end position="631"/>
    </location>
</feature>
<feature type="transmembrane region" description="Helical" evidence="5">
    <location>
        <begin position="117"/>
        <end position="139"/>
    </location>
</feature>
<feature type="transmembrane region" description="Helical" evidence="5">
    <location>
        <begin position="717"/>
        <end position="738"/>
    </location>
</feature>
<proteinExistence type="predicted"/>
<evidence type="ECO:0000313" key="7">
    <source>
        <dbReference type="EMBL" id="KAK0427293.1"/>
    </source>
</evidence>
<reference evidence="7" key="1">
    <citation type="submission" date="2023-06" db="EMBL/GenBank/DDBJ databases">
        <title>Genomic analysis of the entomopathogenic nematode Steinernema hermaphroditum.</title>
        <authorList>
            <person name="Schwarz E.M."/>
            <person name="Heppert J.K."/>
            <person name="Baniya A."/>
            <person name="Schwartz H.T."/>
            <person name="Tan C.-H."/>
            <person name="Antoshechkin I."/>
            <person name="Sternberg P.W."/>
            <person name="Goodrich-Blair H."/>
            <person name="Dillman A.R."/>
        </authorList>
    </citation>
    <scope>NUCLEOTIDE SEQUENCE</scope>
    <source>
        <strain evidence="7">PS9179</strain>
        <tissue evidence="7">Whole animal</tissue>
    </source>
</reference>
<keyword evidence="4 5" id="KW-0472">Membrane</keyword>
<feature type="transmembrane region" description="Helical" evidence="5">
    <location>
        <begin position="344"/>
        <end position="364"/>
    </location>
</feature>
<dbReference type="GO" id="GO:0016020">
    <property type="term" value="C:membrane"/>
    <property type="evidence" value="ECO:0007669"/>
    <property type="project" value="UniProtKB-SubCell"/>
</dbReference>
<evidence type="ECO:0000256" key="2">
    <source>
        <dbReference type="ARBA" id="ARBA00022692"/>
    </source>
</evidence>
<keyword evidence="8" id="KW-1185">Reference proteome</keyword>
<comment type="caution">
    <text evidence="7">The sequence shown here is derived from an EMBL/GenBank/DDBJ whole genome shotgun (WGS) entry which is preliminary data.</text>
</comment>
<feature type="transmembrane region" description="Helical" evidence="5">
    <location>
        <begin position="78"/>
        <end position="105"/>
    </location>
</feature>
<feature type="transmembrane region" description="Helical" evidence="5">
    <location>
        <begin position="652"/>
        <end position="675"/>
    </location>
</feature>
<feature type="transmembrane region" description="Helical" evidence="5">
    <location>
        <begin position="210"/>
        <end position="228"/>
    </location>
</feature>
<evidence type="ECO:0000259" key="6">
    <source>
        <dbReference type="PROSITE" id="PS50262"/>
    </source>
</evidence>
<dbReference type="Pfam" id="PF10321">
    <property type="entry name" value="7TM_GPCR_Srt"/>
    <property type="match status" value="3"/>
</dbReference>
<gene>
    <name evidence="7" type="ORF">QR680_010153</name>
</gene>
<comment type="subcellular location">
    <subcellularLocation>
        <location evidence="1">Membrane</location>
    </subcellularLocation>
</comment>
<evidence type="ECO:0000256" key="4">
    <source>
        <dbReference type="ARBA" id="ARBA00023136"/>
    </source>
</evidence>
<feature type="transmembrane region" description="Helical" evidence="5">
    <location>
        <begin position="370"/>
        <end position="391"/>
    </location>
</feature>
<feature type="transmembrane region" description="Helical" evidence="5">
    <location>
        <begin position="845"/>
        <end position="864"/>
    </location>
</feature>
<dbReference type="AlphaFoldDB" id="A0AA39MB18"/>
<feature type="transmembrane region" description="Helical" evidence="5">
    <location>
        <begin position="681"/>
        <end position="705"/>
    </location>
</feature>
<organism evidence="7 8">
    <name type="scientific">Steinernema hermaphroditum</name>
    <dbReference type="NCBI Taxonomy" id="289476"/>
    <lineage>
        <taxon>Eukaryota</taxon>
        <taxon>Metazoa</taxon>
        <taxon>Ecdysozoa</taxon>
        <taxon>Nematoda</taxon>
        <taxon>Chromadorea</taxon>
        <taxon>Rhabditida</taxon>
        <taxon>Tylenchina</taxon>
        <taxon>Panagrolaimomorpha</taxon>
        <taxon>Strongyloidoidea</taxon>
        <taxon>Steinernematidae</taxon>
        <taxon>Steinernema</taxon>
    </lineage>
</organism>
<feature type="transmembrane region" description="Helical" evidence="5">
    <location>
        <begin position="297"/>
        <end position="323"/>
    </location>
</feature>
<feature type="transmembrane region" description="Helical" evidence="5">
    <location>
        <begin position="170"/>
        <end position="190"/>
    </location>
</feature>
<dbReference type="PROSITE" id="PS50262">
    <property type="entry name" value="G_PROTEIN_RECEP_F1_2"/>
    <property type="match status" value="1"/>
</dbReference>
<feature type="transmembrane region" description="Helical" evidence="5">
    <location>
        <begin position="771"/>
        <end position="792"/>
    </location>
</feature>
<feature type="transmembrane region" description="Helical" evidence="5">
    <location>
        <begin position="462"/>
        <end position="482"/>
    </location>
</feature>
<sequence length="915" mass="104898">MDDTTVTGIGRITIATICTPMHLFMIWLFISRTEYRNLMSFKIMISLEIVDVFHLLAHFSAGLMTVLRSKIHKVLERIVGAVLLSSWVGLAGMVFILALHRLVIFSAIRFVLAREKLIFYTLIAATWIIYLILTVIHLIEAGAVDFSTTACSFSYRSTPLNRILSKTESYTIIFCLLLAFICYIAIVFWITAKKSFGANKLKIETREMRILVQAFIIFAYMTTLRLVWMFGSSWYGTSAIIVDVLNICNCLIGGKNPFLYLVFNSSVRWHFLSMFKVRKTEKNITVTVEVQHMDHQMAAGFGRITIAVICTPMHLIMICLFIGKNEYRSSISFKIMVCIEMVDVLHLLAHVSAGFMTIFGTNISESLERVTGAILLSSWIGLGGMVFVLALNRLCIFNTVRLVTANEKMIFYILMTGAWFVYIGSMTIHLTDAGAIDFNIATCSFGPRETSVNNDVLNVEDWTIITCLLLSFVCYIGILIWIAVKKSLTTKKLKVKASELRILIQAFIIFAYMAALRLIWVYGSSWYEKTFIVDVLNLCNCLIGGKNPFLYLIFNSNVRRHFFELMKLRKPEKNVTVTQRPQLFRHRRLAEKNNRDQLVFMNDKYAIGITLIVIASICLPIHITFIWLFITKKEYRDHIAFKIMTSLGIMECLHLLSHFMTGLMTVLVTNIHVVLERVTGAVILTSWVGMAAMIFVLSLNRLVVLTSTKLKVSSEKPLFYTLSALSWLCYLGVLALHMTDEGAINYRIRESSFSYVHTDFNILYLEVYESYWILIFLVLSFLCYIVIVLWILFNKSFRPKHIKLERREVRILIQAVIIFVYLAALRATWHYGVAWYLQHVEVVDTLNILTCLVGGINPILYMCFNRHVHRVAAIYMVLYSSVRRHVFGLIGMKRFKESSKAITVSVVRTQRNPSK</sequence>
<dbReference type="SUPFAM" id="SSF81321">
    <property type="entry name" value="Family A G protein-coupled receptor-like"/>
    <property type="match status" value="3"/>
</dbReference>
<dbReference type="InterPro" id="IPR017452">
    <property type="entry name" value="GPCR_Rhodpsn_7TM"/>
</dbReference>
<feature type="transmembrane region" description="Helical" evidence="5">
    <location>
        <begin position="411"/>
        <end position="430"/>
    </location>
</feature>
<feature type="transmembrane region" description="Helical" evidence="5">
    <location>
        <begin position="12"/>
        <end position="31"/>
    </location>
</feature>
<feature type="domain" description="G-protein coupled receptors family 1 profile" evidence="6">
    <location>
        <begin position="21"/>
        <end position="260"/>
    </location>
</feature>
<accession>A0AA39MB18</accession>
<evidence type="ECO:0000256" key="1">
    <source>
        <dbReference type="ARBA" id="ARBA00004370"/>
    </source>
</evidence>
<name>A0AA39MB18_9BILA</name>
<feature type="transmembrane region" description="Helical" evidence="5">
    <location>
        <begin position="812"/>
        <end position="833"/>
    </location>
</feature>
<dbReference type="PANTHER" id="PTHR23021">
    <property type="entry name" value="SERPENTINE RECEPTOR, CLASS T"/>
    <property type="match status" value="1"/>
</dbReference>
<keyword evidence="2 5" id="KW-0812">Transmembrane</keyword>
<protein>
    <recommendedName>
        <fullName evidence="6">G-protein coupled receptors family 1 profile domain-containing protein</fullName>
    </recommendedName>
</protein>
<evidence type="ECO:0000313" key="8">
    <source>
        <dbReference type="Proteomes" id="UP001175271"/>
    </source>
</evidence>
<dbReference type="Proteomes" id="UP001175271">
    <property type="component" value="Unassembled WGS sequence"/>
</dbReference>